<name>A0AAV9P954_9PEZI</name>
<feature type="compositionally biased region" description="Acidic residues" evidence="1">
    <location>
        <begin position="29"/>
        <end position="44"/>
    </location>
</feature>
<reference evidence="3 4" key="1">
    <citation type="submission" date="2023-08" db="EMBL/GenBank/DDBJ databases">
        <title>Black Yeasts Isolated from many extreme environments.</title>
        <authorList>
            <person name="Coleine C."/>
            <person name="Stajich J.E."/>
            <person name="Selbmann L."/>
        </authorList>
    </citation>
    <scope>NUCLEOTIDE SEQUENCE [LARGE SCALE GENOMIC DNA]</scope>
    <source>
        <strain evidence="3 4">CCFEE 5935</strain>
    </source>
</reference>
<accession>A0AAV9P954</accession>
<dbReference type="Proteomes" id="UP001337655">
    <property type="component" value="Unassembled WGS sequence"/>
</dbReference>
<organism evidence="3 4">
    <name type="scientific">Saxophila tyrrhenica</name>
    <dbReference type="NCBI Taxonomy" id="1690608"/>
    <lineage>
        <taxon>Eukaryota</taxon>
        <taxon>Fungi</taxon>
        <taxon>Dikarya</taxon>
        <taxon>Ascomycota</taxon>
        <taxon>Pezizomycotina</taxon>
        <taxon>Dothideomycetes</taxon>
        <taxon>Dothideomycetidae</taxon>
        <taxon>Mycosphaerellales</taxon>
        <taxon>Extremaceae</taxon>
        <taxon>Saxophila</taxon>
    </lineage>
</organism>
<dbReference type="AlphaFoldDB" id="A0AAV9P954"/>
<proteinExistence type="predicted"/>
<feature type="region of interest" description="Disordered" evidence="1">
    <location>
        <begin position="1"/>
        <end position="52"/>
    </location>
</feature>
<protein>
    <recommendedName>
        <fullName evidence="2">DUF7626 domain-containing protein</fullName>
    </recommendedName>
</protein>
<dbReference type="GeneID" id="89927013"/>
<dbReference type="InterPro" id="IPR056043">
    <property type="entry name" value="DUF7626"/>
</dbReference>
<feature type="region of interest" description="Disordered" evidence="1">
    <location>
        <begin position="342"/>
        <end position="407"/>
    </location>
</feature>
<evidence type="ECO:0000313" key="4">
    <source>
        <dbReference type="Proteomes" id="UP001337655"/>
    </source>
</evidence>
<dbReference type="EMBL" id="JAVRRT010000008">
    <property type="protein sequence ID" value="KAK5169694.1"/>
    <property type="molecule type" value="Genomic_DNA"/>
</dbReference>
<sequence length="529" mass="60020">MPPIKTGLYLGGTEELEHLDPIDSGVDSGNDDNSDNCDSDDEEVVCSPPPNMHATALLWAPTYLSQQEKQPTKQAPRKVRFASPAVAIQGRRDHTVADARIMTLKQQDYNDVHVARQLAKEGFINYGEKTVAGRWRKIRGDIEKAEEEELDDNLSDWHLGEAKAFNNAEKRFRQEVIKLEQAKWKTISIGLNVSMNKKKYTAKACKERYEAMQNGTADVAFELDPDPVGRMNKRDERIAENKRRRAAAKQAIRDAEEDKKRKIAAAKERKLGIQLENVNWKQEKMAREREERRLREEKRLGKEAERKARKAGLQKLREEVEAKRRNKDAEAAVYRYYTGYNINRKHGNKQGGDPDSDEDERADYLADSDDSDASSDGDVPPPVLTQSERISNRRRSASRGRSVSVHPSQMVEVTKATLLNPRSIMTDSELADLLHERKLPRRGHDETHPEVIARLAADDDILDNDEVNDLLAKHFMTHKGSIAKRIQRLEEADAANSAAGKRGVKVTDPEFKEQYEGYKGEYASLLVDA</sequence>
<comment type="caution">
    <text evidence="3">The sequence shown here is derived from an EMBL/GenBank/DDBJ whole genome shotgun (WGS) entry which is preliminary data.</text>
</comment>
<feature type="domain" description="DUF7626" evidence="2">
    <location>
        <begin position="98"/>
        <end position="146"/>
    </location>
</feature>
<dbReference type="Pfam" id="PF24625">
    <property type="entry name" value="DUF7626"/>
    <property type="match status" value="1"/>
</dbReference>
<gene>
    <name evidence="3" type="ORF">LTR77_005672</name>
</gene>
<evidence type="ECO:0000256" key="1">
    <source>
        <dbReference type="SAM" id="MobiDB-lite"/>
    </source>
</evidence>
<feature type="region of interest" description="Disordered" evidence="1">
    <location>
        <begin position="299"/>
        <end position="325"/>
    </location>
</feature>
<evidence type="ECO:0000313" key="3">
    <source>
        <dbReference type="EMBL" id="KAK5169694.1"/>
    </source>
</evidence>
<feature type="compositionally biased region" description="Basic and acidic residues" evidence="1">
    <location>
        <begin position="315"/>
        <end position="325"/>
    </location>
</feature>
<dbReference type="RefSeq" id="XP_064659040.1">
    <property type="nucleotide sequence ID" value="XM_064802915.1"/>
</dbReference>
<keyword evidence="4" id="KW-1185">Reference proteome</keyword>
<feature type="compositionally biased region" description="Acidic residues" evidence="1">
    <location>
        <begin position="354"/>
        <end position="375"/>
    </location>
</feature>
<evidence type="ECO:0000259" key="2">
    <source>
        <dbReference type="Pfam" id="PF24625"/>
    </source>
</evidence>